<keyword evidence="9" id="KW-1185">Reference proteome</keyword>
<keyword evidence="2 6" id="KW-0812">Transmembrane</keyword>
<evidence type="ECO:0000256" key="5">
    <source>
        <dbReference type="ARBA" id="ARBA00038359"/>
    </source>
</evidence>
<dbReference type="EMBL" id="JAFEKC020000013">
    <property type="protein sequence ID" value="KAK0511778.1"/>
    <property type="molecule type" value="Genomic_DNA"/>
</dbReference>
<evidence type="ECO:0000256" key="6">
    <source>
        <dbReference type="SAM" id="Phobius"/>
    </source>
</evidence>
<dbReference type="InterPro" id="IPR049326">
    <property type="entry name" value="Rhodopsin_dom_fungi"/>
</dbReference>
<comment type="subcellular location">
    <subcellularLocation>
        <location evidence="1">Membrane</location>
        <topology evidence="1">Multi-pass membrane protein</topology>
    </subcellularLocation>
</comment>
<name>A0AA39R1U3_9LECA</name>
<gene>
    <name evidence="8" type="ORF">JMJ35_006351</name>
</gene>
<comment type="similarity">
    <text evidence="5">Belongs to the SAT4 family.</text>
</comment>
<keyword evidence="3 6" id="KW-1133">Transmembrane helix</keyword>
<evidence type="ECO:0000256" key="3">
    <source>
        <dbReference type="ARBA" id="ARBA00022989"/>
    </source>
</evidence>
<dbReference type="PANTHER" id="PTHR33048">
    <property type="entry name" value="PTH11-LIKE INTEGRAL MEMBRANE PROTEIN (AFU_ORTHOLOGUE AFUA_5G11245)"/>
    <property type="match status" value="1"/>
</dbReference>
<feature type="transmembrane region" description="Helical" evidence="6">
    <location>
        <begin position="150"/>
        <end position="173"/>
    </location>
</feature>
<evidence type="ECO:0000256" key="1">
    <source>
        <dbReference type="ARBA" id="ARBA00004141"/>
    </source>
</evidence>
<accession>A0AA39R1U3</accession>
<feature type="transmembrane region" description="Helical" evidence="6">
    <location>
        <begin position="106"/>
        <end position="129"/>
    </location>
</feature>
<dbReference type="Pfam" id="PF20684">
    <property type="entry name" value="Fung_rhodopsin"/>
    <property type="match status" value="1"/>
</dbReference>
<feature type="transmembrane region" description="Helical" evidence="6">
    <location>
        <begin position="225"/>
        <end position="250"/>
    </location>
</feature>
<keyword evidence="4 6" id="KW-0472">Membrane</keyword>
<protein>
    <recommendedName>
        <fullName evidence="7">Rhodopsin domain-containing protein</fullName>
    </recommendedName>
</protein>
<reference evidence="8" key="1">
    <citation type="submission" date="2023-03" db="EMBL/GenBank/DDBJ databases">
        <title>Complete genome of Cladonia borealis.</title>
        <authorList>
            <person name="Park H."/>
        </authorList>
    </citation>
    <scope>NUCLEOTIDE SEQUENCE</scope>
    <source>
        <strain evidence="8">ANT050790</strain>
    </source>
</reference>
<feature type="domain" description="Rhodopsin" evidence="7">
    <location>
        <begin position="34"/>
        <end position="295"/>
    </location>
</feature>
<feature type="transmembrane region" description="Helical" evidence="6">
    <location>
        <begin position="50"/>
        <end position="78"/>
    </location>
</feature>
<dbReference type="Proteomes" id="UP001166286">
    <property type="component" value="Unassembled WGS sequence"/>
</dbReference>
<dbReference type="GO" id="GO:0016020">
    <property type="term" value="C:membrane"/>
    <property type="evidence" value="ECO:0007669"/>
    <property type="project" value="UniProtKB-SubCell"/>
</dbReference>
<organism evidence="8 9">
    <name type="scientific">Cladonia borealis</name>
    <dbReference type="NCBI Taxonomy" id="184061"/>
    <lineage>
        <taxon>Eukaryota</taxon>
        <taxon>Fungi</taxon>
        <taxon>Dikarya</taxon>
        <taxon>Ascomycota</taxon>
        <taxon>Pezizomycotina</taxon>
        <taxon>Lecanoromycetes</taxon>
        <taxon>OSLEUM clade</taxon>
        <taxon>Lecanoromycetidae</taxon>
        <taxon>Lecanorales</taxon>
        <taxon>Lecanorineae</taxon>
        <taxon>Cladoniaceae</taxon>
        <taxon>Cladonia</taxon>
    </lineage>
</organism>
<sequence>MPKHSTFTFRFVDAQESIAIGSALPVVCLIVVALRFWTRRLQKVQICMDDWWAVASLLAVIGGGACLVNGSCIGVMGYRTPAPPLYLSPLERALYLDPTTVLVEKILFPALIILTLALGFIKLSILSFYRRIFVINRGSTMDIITKLSMSVILLWTIAFVLLTTFCCGTKFAANWGSIPEQLQNCPVGSTNKYGLAISDLILDLFIFILPLPFIWRLHLKPQRKLAVSGIFLLAAIAVGASIARLVLYVQAIEAYASETIVDINQYATVFLYWSMLECGLALIAACLPPTSYLFTRLLMPFVSNKLRRCLSHREVRPTRHTPELSRGLNMRHNQWVPYGEQDKHWNASHAGILHSRHLEHEQFQMEDLEVGSLRDGIVLGPMVES</sequence>
<dbReference type="PANTHER" id="PTHR33048:SF157">
    <property type="entry name" value="INTEGRAL MEMBRANE PROTEIN"/>
    <property type="match status" value="1"/>
</dbReference>
<dbReference type="AlphaFoldDB" id="A0AA39R1U3"/>
<evidence type="ECO:0000256" key="2">
    <source>
        <dbReference type="ARBA" id="ARBA00022692"/>
    </source>
</evidence>
<evidence type="ECO:0000259" key="7">
    <source>
        <dbReference type="Pfam" id="PF20684"/>
    </source>
</evidence>
<feature type="transmembrane region" description="Helical" evidence="6">
    <location>
        <begin position="270"/>
        <end position="295"/>
    </location>
</feature>
<feature type="transmembrane region" description="Helical" evidence="6">
    <location>
        <begin position="18"/>
        <end position="38"/>
    </location>
</feature>
<comment type="caution">
    <text evidence="8">The sequence shown here is derived from an EMBL/GenBank/DDBJ whole genome shotgun (WGS) entry which is preliminary data.</text>
</comment>
<evidence type="ECO:0000256" key="4">
    <source>
        <dbReference type="ARBA" id="ARBA00023136"/>
    </source>
</evidence>
<feature type="transmembrane region" description="Helical" evidence="6">
    <location>
        <begin position="193"/>
        <end position="213"/>
    </location>
</feature>
<dbReference type="InterPro" id="IPR052337">
    <property type="entry name" value="SAT4-like"/>
</dbReference>
<proteinExistence type="inferred from homology"/>
<evidence type="ECO:0000313" key="8">
    <source>
        <dbReference type="EMBL" id="KAK0511778.1"/>
    </source>
</evidence>
<evidence type="ECO:0000313" key="9">
    <source>
        <dbReference type="Proteomes" id="UP001166286"/>
    </source>
</evidence>